<evidence type="ECO:0000313" key="2">
    <source>
        <dbReference type="EMBL" id="MBB5752081.1"/>
    </source>
</evidence>
<dbReference type="RefSeq" id="WP_183853414.1">
    <property type="nucleotide sequence ID" value="NZ_JACHOO010000002.1"/>
</dbReference>
<dbReference type="Proteomes" id="UP000523821">
    <property type="component" value="Unassembled WGS sequence"/>
</dbReference>
<keyword evidence="1" id="KW-0472">Membrane</keyword>
<organism evidence="2 3">
    <name type="scientific">Prosthecomicrobium pneumaticum</name>
    <dbReference type="NCBI Taxonomy" id="81895"/>
    <lineage>
        <taxon>Bacteria</taxon>
        <taxon>Pseudomonadati</taxon>
        <taxon>Pseudomonadota</taxon>
        <taxon>Alphaproteobacteria</taxon>
        <taxon>Hyphomicrobiales</taxon>
        <taxon>Kaistiaceae</taxon>
        <taxon>Prosthecomicrobium</taxon>
    </lineage>
</organism>
<dbReference type="EMBL" id="JACHOO010000002">
    <property type="protein sequence ID" value="MBB5752081.1"/>
    <property type="molecule type" value="Genomic_DNA"/>
</dbReference>
<accession>A0A7W9FJY4</accession>
<sequence length="126" mass="12494">MSTLAILRGTDGRVLARTLALFLIVKLFAVALGSGVSLAAMLEGGSVCTPAGVASPAGSDHGGRDQTALCAFSCQASLSAASPAAPPCAPEPTRLFAAGVSAEPIDRPAVAMPWRGKGPRGPPVLA</sequence>
<dbReference type="AlphaFoldDB" id="A0A7W9FJY4"/>
<name>A0A7W9FJY4_9HYPH</name>
<evidence type="ECO:0000313" key="3">
    <source>
        <dbReference type="Proteomes" id="UP000523821"/>
    </source>
</evidence>
<gene>
    <name evidence="2" type="ORF">GGQ63_001133</name>
</gene>
<evidence type="ECO:0000256" key="1">
    <source>
        <dbReference type="SAM" id="Phobius"/>
    </source>
</evidence>
<reference evidence="2 3" key="1">
    <citation type="submission" date="2020-08" db="EMBL/GenBank/DDBJ databases">
        <title>Genomic Encyclopedia of Type Strains, Phase IV (KMG-IV): sequencing the most valuable type-strain genomes for metagenomic binning, comparative biology and taxonomic classification.</title>
        <authorList>
            <person name="Goeker M."/>
        </authorList>
    </citation>
    <scope>NUCLEOTIDE SEQUENCE [LARGE SCALE GENOMIC DNA]</scope>
    <source>
        <strain evidence="2 3">DSM 16268</strain>
    </source>
</reference>
<keyword evidence="1" id="KW-0812">Transmembrane</keyword>
<comment type="caution">
    <text evidence="2">The sequence shown here is derived from an EMBL/GenBank/DDBJ whole genome shotgun (WGS) entry which is preliminary data.</text>
</comment>
<protein>
    <recommendedName>
        <fullName evidence="4">DUF2946 domain-containing protein</fullName>
    </recommendedName>
</protein>
<proteinExistence type="predicted"/>
<feature type="transmembrane region" description="Helical" evidence="1">
    <location>
        <begin position="20"/>
        <end position="42"/>
    </location>
</feature>
<keyword evidence="3" id="KW-1185">Reference proteome</keyword>
<keyword evidence="1" id="KW-1133">Transmembrane helix</keyword>
<evidence type="ECO:0008006" key="4">
    <source>
        <dbReference type="Google" id="ProtNLM"/>
    </source>
</evidence>